<feature type="region of interest" description="Disordered" evidence="1">
    <location>
        <begin position="779"/>
        <end position="798"/>
    </location>
</feature>
<dbReference type="EMBL" id="JBFDAA010000017">
    <property type="protein sequence ID" value="KAL1116833.1"/>
    <property type="molecule type" value="Genomic_DNA"/>
</dbReference>
<evidence type="ECO:0000313" key="3">
    <source>
        <dbReference type="Proteomes" id="UP001558652"/>
    </source>
</evidence>
<comment type="caution">
    <text evidence="2">The sequence shown here is derived from an EMBL/GenBank/DDBJ whole genome shotgun (WGS) entry which is preliminary data.</text>
</comment>
<evidence type="ECO:0000256" key="1">
    <source>
        <dbReference type="SAM" id="MobiDB-lite"/>
    </source>
</evidence>
<sequence>MASKRQNMFHKNKTQETTEKDDRVTFLEMGSSSEYFLKNVSDSSESDEETKQFTDLEAIIPEARKYKEKPIKMAPIKFWNPLKPGMSVYLPPPLLLPAKKATISTKDQSSSSSSEEESIFALIQRMMLGQEEVRVLNTLIANKPKLEGGDWINEKHRHPIIIYAFGGDHVCRPVARSNLLLYNSLFNVGEKCYINIKFKGTFGLECNGVIEGWIKLEGDSFKIYSYLETKRKKHYKTCDIRRYIFINSEINGQCTTDSIFQPSTLGSLVNRSNEESTPESTDKLLEESEKVDIGFRSSKIYKSRELLGLSHDLNVTNSNADVLPGNISIVEEYSGHTLTEMLFAKVPDLRNLIPQNWDIVRFLIVLWEMDVRDFLELLSVIKSEEHADSKHVEESSLKCEESASGELRKDASQLAQESSAPAETEPNAGSSTVTDSSSFHRMVFERQRSKSAHIKPFYFGGFAEFSFSQLVQQFAKTDRSLLDVTAESSVIKNTLSESEMVEAKWDVAAFAVAVWEMALPEICVLLKILAEDLKSPLDKIYRSKPHHEFKFRDDSWMNPPLPTSGKLSIQERQVRGQWKEKRKEAKLQKKKEKLLKKLEIQKRADPTLPTANLTSSSAFSSFILSRSSSKVVSCWKESSSQDKPPEETLPETWGRRDTRIKCGERVIEDSGTAHEVYPSRSWLLKAGNTQASFSLSSVSLFGNARHSPTDDWMEPDELIYGRRRSSVSSGRIHRDSRVLFEAEAEYWTPDQRKKPLDMNDNVKRTLFCECCDVATGTFEHDTSDDPRSGSFKDTPFPL</sequence>
<dbReference type="Proteomes" id="UP001558652">
    <property type="component" value="Unassembled WGS sequence"/>
</dbReference>
<organism evidence="2 3">
    <name type="scientific">Ranatra chinensis</name>
    <dbReference type="NCBI Taxonomy" id="642074"/>
    <lineage>
        <taxon>Eukaryota</taxon>
        <taxon>Metazoa</taxon>
        <taxon>Ecdysozoa</taxon>
        <taxon>Arthropoda</taxon>
        <taxon>Hexapoda</taxon>
        <taxon>Insecta</taxon>
        <taxon>Pterygota</taxon>
        <taxon>Neoptera</taxon>
        <taxon>Paraneoptera</taxon>
        <taxon>Hemiptera</taxon>
        <taxon>Heteroptera</taxon>
        <taxon>Panheteroptera</taxon>
        <taxon>Nepomorpha</taxon>
        <taxon>Nepidae</taxon>
        <taxon>Ranatrinae</taxon>
        <taxon>Ranatra</taxon>
    </lineage>
</organism>
<evidence type="ECO:0000313" key="2">
    <source>
        <dbReference type="EMBL" id="KAL1116833.1"/>
    </source>
</evidence>
<feature type="region of interest" description="Disordered" evidence="1">
    <location>
        <begin position="408"/>
        <end position="435"/>
    </location>
</feature>
<proteinExistence type="predicted"/>
<dbReference type="AlphaFoldDB" id="A0ABD0YEV7"/>
<feature type="compositionally biased region" description="Polar residues" evidence="1">
    <location>
        <begin position="413"/>
        <end position="435"/>
    </location>
</feature>
<name>A0ABD0YEV7_9HEMI</name>
<feature type="region of interest" description="Disordered" evidence="1">
    <location>
        <begin position="1"/>
        <end position="24"/>
    </location>
</feature>
<keyword evidence="3" id="KW-1185">Reference proteome</keyword>
<protein>
    <submittedName>
        <fullName evidence="2">Uncharacterized protein</fullName>
    </submittedName>
</protein>
<gene>
    <name evidence="2" type="ORF">AAG570_005303</name>
</gene>
<reference evidence="2 3" key="1">
    <citation type="submission" date="2024-07" db="EMBL/GenBank/DDBJ databases">
        <title>Chromosome-level genome assembly of the water stick insect Ranatra chinensis (Heteroptera: Nepidae).</title>
        <authorList>
            <person name="Liu X."/>
        </authorList>
    </citation>
    <scope>NUCLEOTIDE SEQUENCE [LARGE SCALE GENOMIC DNA]</scope>
    <source>
        <strain evidence="2">Cailab_2021Rc</strain>
        <tissue evidence="2">Muscle</tissue>
    </source>
</reference>
<feature type="compositionally biased region" description="Basic and acidic residues" evidence="1">
    <location>
        <begin position="13"/>
        <end position="24"/>
    </location>
</feature>
<accession>A0ABD0YEV7</accession>